<organism evidence="3 4">
    <name type="scientific">Terrimonas ginsenosidimutans</name>
    <dbReference type="NCBI Taxonomy" id="2908004"/>
    <lineage>
        <taxon>Bacteria</taxon>
        <taxon>Pseudomonadati</taxon>
        <taxon>Bacteroidota</taxon>
        <taxon>Chitinophagia</taxon>
        <taxon>Chitinophagales</taxon>
        <taxon>Chitinophagaceae</taxon>
        <taxon>Terrimonas</taxon>
    </lineage>
</organism>
<feature type="signal peptide" evidence="2">
    <location>
        <begin position="1"/>
        <end position="23"/>
    </location>
</feature>
<dbReference type="EMBL" id="JAKLTR010000007">
    <property type="protein sequence ID" value="MCG2615026.1"/>
    <property type="molecule type" value="Genomic_DNA"/>
</dbReference>
<evidence type="ECO:0000256" key="1">
    <source>
        <dbReference type="SAM" id="Coils"/>
    </source>
</evidence>
<reference evidence="3" key="1">
    <citation type="submission" date="2022-01" db="EMBL/GenBank/DDBJ databases">
        <authorList>
            <person name="Jo J.-H."/>
            <person name="Im W.-T."/>
        </authorList>
    </citation>
    <scope>NUCLEOTIDE SEQUENCE</scope>
    <source>
        <strain evidence="3">NA20</strain>
    </source>
</reference>
<keyword evidence="2" id="KW-0732">Signal</keyword>
<evidence type="ECO:0000256" key="2">
    <source>
        <dbReference type="SAM" id="SignalP"/>
    </source>
</evidence>
<proteinExistence type="predicted"/>
<feature type="chain" id="PRO_5046427330" description="Outer membrane protein beta-barrel domain-containing protein" evidence="2">
    <location>
        <begin position="24"/>
        <end position="269"/>
    </location>
</feature>
<protein>
    <recommendedName>
        <fullName evidence="5">Outer membrane protein beta-barrel domain-containing protein</fullName>
    </recommendedName>
</protein>
<evidence type="ECO:0008006" key="5">
    <source>
        <dbReference type="Google" id="ProtNLM"/>
    </source>
</evidence>
<dbReference type="Proteomes" id="UP001165367">
    <property type="component" value="Unassembled WGS sequence"/>
</dbReference>
<accession>A0ABS9KRS7</accession>
<comment type="caution">
    <text evidence="3">The sequence shown here is derived from an EMBL/GenBank/DDBJ whole genome shotgun (WGS) entry which is preliminary data.</text>
</comment>
<evidence type="ECO:0000313" key="4">
    <source>
        <dbReference type="Proteomes" id="UP001165367"/>
    </source>
</evidence>
<name>A0ABS9KRS7_9BACT</name>
<feature type="coiled-coil region" evidence="1">
    <location>
        <begin position="19"/>
        <end position="51"/>
    </location>
</feature>
<sequence length="269" mass="30408">MNESVKKLSLSVVVLLLAVAAMSQDRRESRNEKKEAKRQKINELIRQAEEGVLVYHKQSVFGIQLRTNGYGAFYEYGKMKSNRKTNLYRIDFAEIKESKEEKAVQISAIFGNPFIFGKRNYFYPVTLGFGQQYVFGQKGNKNGVAVTGVYYAGVALGLLRPYYLTVDDPQRGVRDIKYSTEDSLLFTDPSAIRAGGGFSKGWGEIKIKPGAFAKAGLRFDWGRFNESVSALEVGLSADFYPGKIPIMIYQKERQLFMQGYIAFVFGKRK</sequence>
<evidence type="ECO:0000313" key="3">
    <source>
        <dbReference type="EMBL" id="MCG2615026.1"/>
    </source>
</evidence>
<gene>
    <name evidence="3" type="ORF">LZZ85_12075</name>
</gene>
<keyword evidence="1" id="KW-0175">Coiled coil</keyword>
<keyword evidence="4" id="KW-1185">Reference proteome</keyword>
<dbReference type="RefSeq" id="WP_237871992.1">
    <property type="nucleotide sequence ID" value="NZ_JAKLTR010000007.1"/>
</dbReference>